<keyword evidence="2" id="KW-1185">Reference proteome</keyword>
<evidence type="ECO:0000313" key="1">
    <source>
        <dbReference type="EMBL" id="KAG8589055.1"/>
    </source>
</evidence>
<reference evidence="1" key="1">
    <citation type="thesis" date="2020" institute="ProQuest LLC" country="789 East Eisenhower Parkway, Ann Arbor, MI, USA">
        <title>Comparative Genomics and Chromosome Evolution.</title>
        <authorList>
            <person name="Mudd A.B."/>
        </authorList>
    </citation>
    <scope>NUCLEOTIDE SEQUENCE</scope>
    <source>
        <strain evidence="1">237g6f4</strain>
        <tissue evidence="1">Blood</tissue>
    </source>
</reference>
<gene>
    <name evidence="1" type="ORF">GDO81_006235</name>
</gene>
<name>A0AAV7CV96_ENGPU</name>
<comment type="caution">
    <text evidence="1">The sequence shown here is derived from an EMBL/GenBank/DDBJ whole genome shotgun (WGS) entry which is preliminary data.</text>
</comment>
<evidence type="ECO:0000313" key="2">
    <source>
        <dbReference type="Proteomes" id="UP000824782"/>
    </source>
</evidence>
<dbReference type="AlphaFoldDB" id="A0AAV7CV96"/>
<dbReference type="Proteomes" id="UP000824782">
    <property type="component" value="Unassembled WGS sequence"/>
</dbReference>
<dbReference type="EMBL" id="WNYA01000002">
    <property type="protein sequence ID" value="KAG8589055.1"/>
    <property type="molecule type" value="Genomic_DNA"/>
</dbReference>
<protein>
    <submittedName>
        <fullName evidence="1">Uncharacterized protein</fullName>
    </submittedName>
</protein>
<proteinExistence type="predicted"/>
<sequence length="92" mass="10911">MPLCMCISPKKKRRLHSYRAVWRKQGGPFSGATQFKNKAYTNTVFIVKLRFLVKTINQNNPRPEEASNRLTQNPLSYKLFMYLLVYCFNKEF</sequence>
<accession>A0AAV7CV96</accession>
<organism evidence="1 2">
    <name type="scientific">Engystomops pustulosus</name>
    <name type="common">Tungara frog</name>
    <name type="synonym">Physalaemus pustulosus</name>
    <dbReference type="NCBI Taxonomy" id="76066"/>
    <lineage>
        <taxon>Eukaryota</taxon>
        <taxon>Metazoa</taxon>
        <taxon>Chordata</taxon>
        <taxon>Craniata</taxon>
        <taxon>Vertebrata</taxon>
        <taxon>Euteleostomi</taxon>
        <taxon>Amphibia</taxon>
        <taxon>Batrachia</taxon>
        <taxon>Anura</taxon>
        <taxon>Neobatrachia</taxon>
        <taxon>Hyloidea</taxon>
        <taxon>Leptodactylidae</taxon>
        <taxon>Leiuperinae</taxon>
        <taxon>Engystomops</taxon>
    </lineage>
</organism>